<dbReference type="RefSeq" id="WP_080136551.1">
    <property type="nucleotide sequence ID" value="NZ_LWIG01000012.1"/>
</dbReference>
<accession>A0A560JN64</accession>
<keyword evidence="3" id="KW-1185">Reference proteome</keyword>
<sequence>MEQLKRRIRRPYPGAEQVRSDATRGPTLADIQILARARAEAAITVLAALMYRETANAYARVAAAKELLYWGWGRPLLPSAGEGPREVLHLIERIIINPDPDSKPSALAST</sequence>
<proteinExistence type="predicted"/>
<reference evidence="2 3" key="1">
    <citation type="submission" date="2019-06" db="EMBL/GenBank/DDBJ databases">
        <title>Genomic Encyclopedia of Type Strains, Phase IV (KMG-V): Genome sequencing to study the core and pangenomes of soil and plant-associated prokaryotes.</title>
        <authorList>
            <person name="Whitman W."/>
        </authorList>
    </citation>
    <scope>NUCLEOTIDE SEQUENCE [LARGE SCALE GENOMIC DNA]</scope>
    <source>
        <strain evidence="2 3">BR 10556</strain>
    </source>
</reference>
<evidence type="ECO:0000313" key="3">
    <source>
        <dbReference type="Proteomes" id="UP000315914"/>
    </source>
</evidence>
<dbReference type="EMBL" id="VITW01000006">
    <property type="protein sequence ID" value="TWB72555.1"/>
    <property type="molecule type" value="Genomic_DNA"/>
</dbReference>
<gene>
    <name evidence="2" type="ORF">FBZ95_106270</name>
</gene>
<dbReference type="Proteomes" id="UP000315914">
    <property type="component" value="Unassembled WGS sequence"/>
</dbReference>
<feature type="region of interest" description="Disordered" evidence="1">
    <location>
        <begin position="1"/>
        <end position="23"/>
    </location>
</feature>
<feature type="compositionally biased region" description="Basic residues" evidence="1">
    <location>
        <begin position="1"/>
        <end position="10"/>
    </location>
</feature>
<organism evidence="2 3">
    <name type="scientific">Bradyrhizobium sacchari</name>
    <dbReference type="NCBI Taxonomy" id="1399419"/>
    <lineage>
        <taxon>Bacteria</taxon>
        <taxon>Pseudomonadati</taxon>
        <taxon>Pseudomonadota</taxon>
        <taxon>Alphaproteobacteria</taxon>
        <taxon>Hyphomicrobiales</taxon>
        <taxon>Nitrobacteraceae</taxon>
        <taxon>Bradyrhizobium</taxon>
    </lineage>
</organism>
<evidence type="ECO:0000256" key="1">
    <source>
        <dbReference type="SAM" id="MobiDB-lite"/>
    </source>
</evidence>
<name>A0A560JN64_9BRAD</name>
<dbReference type="AlphaFoldDB" id="A0A560JN64"/>
<comment type="caution">
    <text evidence="2">The sequence shown here is derived from an EMBL/GenBank/DDBJ whole genome shotgun (WGS) entry which is preliminary data.</text>
</comment>
<protein>
    <submittedName>
        <fullName evidence="2">Uncharacterized protein</fullName>
    </submittedName>
</protein>
<evidence type="ECO:0000313" key="2">
    <source>
        <dbReference type="EMBL" id="TWB72555.1"/>
    </source>
</evidence>